<dbReference type="Proteomes" id="UP000217935">
    <property type="component" value="Chromosome"/>
</dbReference>
<keyword evidence="2" id="KW-1185">Reference proteome</keyword>
<evidence type="ECO:0000313" key="1">
    <source>
        <dbReference type="EMBL" id="ATG49051.1"/>
    </source>
</evidence>
<gene>
    <name evidence="1" type="ORF">CEW89_16625</name>
</gene>
<protein>
    <submittedName>
        <fullName evidence="1">Uncharacterized protein</fullName>
    </submittedName>
</protein>
<organism evidence="1 2">
    <name type="scientific">Celeribacter ethanolicus</name>
    <dbReference type="NCBI Taxonomy" id="1758178"/>
    <lineage>
        <taxon>Bacteria</taxon>
        <taxon>Pseudomonadati</taxon>
        <taxon>Pseudomonadota</taxon>
        <taxon>Alphaproteobacteria</taxon>
        <taxon>Rhodobacterales</taxon>
        <taxon>Roseobacteraceae</taxon>
        <taxon>Celeribacter</taxon>
    </lineage>
</organism>
<sequence length="60" mass="6963">MTPFRDIAPAEQARLREAYADEMARQTNTCSMDEKIARFNAWLEPQGISFSEDDLRPKSR</sequence>
<dbReference type="EMBL" id="CP022196">
    <property type="protein sequence ID" value="ATG49051.1"/>
    <property type="molecule type" value="Genomic_DNA"/>
</dbReference>
<dbReference type="OrthoDB" id="5772137at2"/>
<reference evidence="1 2" key="1">
    <citation type="submission" date="2017-06" db="EMBL/GenBank/DDBJ databases">
        <title>Celeribacter sp. TSPH2 complete genome sequence.</title>
        <authorList>
            <person name="Woo J.-H."/>
            <person name="Kim H.-S."/>
        </authorList>
    </citation>
    <scope>NUCLEOTIDE SEQUENCE [LARGE SCALE GENOMIC DNA]</scope>
    <source>
        <strain evidence="1 2">TSPH2</strain>
    </source>
</reference>
<proteinExistence type="predicted"/>
<evidence type="ECO:0000313" key="2">
    <source>
        <dbReference type="Proteomes" id="UP000217935"/>
    </source>
</evidence>
<accession>A0A291GFT3</accession>
<dbReference type="RefSeq" id="WP_096806648.1">
    <property type="nucleotide sequence ID" value="NZ_CP022196.1"/>
</dbReference>
<name>A0A291GFT3_9RHOB</name>
<dbReference type="AlphaFoldDB" id="A0A291GFT3"/>
<dbReference type="KEGG" id="ceh:CEW89_16625"/>